<dbReference type="SMART" id="SM00347">
    <property type="entry name" value="HTH_MARR"/>
    <property type="match status" value="1"/>
</dbReference>
<dbReference type="InterPro" id="IPR036390">
    <property type="entry name" value="WH_DNA-bd_sf"/>
</dbReference>
<protein>
    <submittedName>
        <fullName evidence="5">MarR family transcriptional regulator</fullName>
    </submittedName>
</protein>
<dbReference type="Pfam" id="PF12802">
    <property type="entry name" value="MarR_2"/>
    <property type="match status" value="1"/>
</dbReference>
<evidence type="ECO:0000313" key="6">
    <source>
        <dbReference type="Proteomes" id="UP000186455"/>
    </source>
</evidence>
<comment type="caution">
    <text evidence="5">The sequence shown here is derived from an EMBL/GenBank/DDBJ whole genome shotgun (WGS) entry which is preliminary data.</text>
</comment>
<proteinExistence type="predicted"/>
<accession>A0A1Q4VCQ3</accession>
<evidence type="ECO:0000313" key="5">
    <source>
        <dbReference type="EMBL" id="OKH95529.1"/>
    </source>
</evidence>
<sequence length="151" mass="16716">MVAGEAEEMTEGLAFLLARHGAGAQMMLRRALVSSGLTPRHMMTLKHLDTGPVSQQALVDMLEVDPSVLVAVLNDLERDELALRRRDPADRRRHIVEITPAGAAVLRRSDEILAEAEGELFTHLSPAEQLLLRDLLNRINVSPDQFTCTED</sequence>
<dbReference type="STRING" id="1048205.AB852_01495"/>
<dbReference type="GeneID" id="96793667"/>
<reference evidence="5 6" key="1">
    <citation type="submission" date="2015-06" db="EMBL/GenBank/DDBJ databases">
        <title>Cloning and characterization of the uncialamcin biosynthetic gene cluster.</title>
        <authorList>
            <person name="Yan X."/>
            <person name="Huang T."/>
            <person name="Ge H."/>
            <person name="Shen B."/>
        </authorList>
    </citation>
    <scope>NUCLEOTIDE SEQUENCE [LARGE SCALE GENOMIC DNA]</scope>
    <source>
        <strain evidence="5 6">DCA2648</strain>
    </source>
</reference>
<evidence type="ECO:0000256" key="2">
    <source>
        <dbReference type="ARBA" id="ARBA00023125"/>
    </source>
</evidence>
<dbReference type="GO" id="GO:0006950">
    <property type="term" value="P:response to stress"/>
    <property type="evidence" value="ECO:0007669"/>
    <property type="project" value="TreeGrafter"/>
</dbReference>
<dbReference type="PRINTS" id="PR00598">
    <property type="entry name" value="HTHMARR"/>
</dbReference>
<keyword evidence="3" id="KW-0804">Transcription</keyword>
<dbReference type="EMBL" id="LFBV01000001">
    <property type="protein sequence ID" value="OKH95529.1"/>
    <property type="molecule type" value="Genomic_DNA"/>
</dbReference>
<dbReference type="RefSeq" id="WP_073782793.1">
    <property type="nucleotide sequence ID" value="NZ_CP109583.1"/>
</dbReference>
<name>A0A1Q4VCQ3_9ACTN</name>
<dbReference type="InterPro" id="IPR000835">
    <property type="entry name" value="HTH_MarR-typ"/>
</dbReference>
<dbReference type="InterPro" id="IPR036388">
    <property type="entry name" value="WH-like_DNA-bd_sf"/>
</dbReference>
<dbReference type="GO" id="GO:0003677">
    <property type="term" value="F:DNA binding"/>
    <property type="evidence" value="ECO:0007669"/>
    <property type="project" value="UniProtKB-KW"/>
</dbReference>
<dbReference type="SUPFAM" id="SSF46785">
    <property type="entry name" value="Winged helix' DNA-binding domain"/>
    <property type="match status" value="1"/>
</dbReference>
<keyword evidence="6" id="KW-1185">Reference proteome</keyword>
<feature type="domain" description="HTH marR-type" evidence="4">
    <location>
        <begin position="10"/>
        <end position="141"/>
    </location>
</feature>
<dbReference type="Gene3D" id="1.10.10.10">
    <property type="entry name" value="Winged helix-like DNA-binding domain superfamily/Winged helix DNA-binding domain"/>
    <property type="match status" value="1"/>
</dbReference>
<dbReference type="GO" id="GO:0003700">
    <property type="term" value="F:DNA-binding transcription factor activity"/>
    <property type="evidence" value="ECO:0007669"/>
    <property type="project" value="InterPro"/>
</dbReference>
<dbReference type="Proteomes" id="UP000186455">
    <property type="component" value="Unassembled WGS sequence"/>
</dbReference>
<gene>
    <name evidence="5" type="ORF">AB852_01495</name>
</gene>
<dbReference type="PROSITE" id="PS50995">
    <property type="entry name" value="HTH_MARR_2"/>
    <property type="match status" value="1"/>
</dbReference>
<dbReference type="PANTHER" id="PTHR33164:SF64">
    <property type="entry name" value="TRANSCRIPTIONAL REGULATOR SLYA"/>
    <property type="match status" value="1"/>
</dbReference>
<evidence type="ECO:0000256" key="1">
    <source>
        <dbReference type="ARBA" id="ARBA00023015"/>
    </source>
</evidence>
<dbReference type="InterPro" id="IPR039422">
    <property type="entry name" value="MarR/SlyA-like"/>
</dbReference>
<keyword evidence="2" id="KW-0238">DNA-binding</keyword>
<organism evidence="5 6">
    <name type="scientific">Streptomyces uncialis</name>
    <dbReference type="NCBI Taxonomy" id="1048205"/>
    <lineage>
        <taxon>Bacteria</taxon>
        <taxon>Bacillati</taxon>
        <taxon>Actinomycetota</taxon>
        <taxon>Actinomycetes</taxon>
        <taxon>Kitasatosporales</taxon>
        <taxon>Streptomycetaceae</taxon>
        <taxon>Streptomyces</taxon>
    </lineage>
</organism>
<keyword evidence="1" id="KW-0805">Transcription regulation</keyword>
<dbReference type="AlphaFoldDB" id="A0A1Q4VCQ3"/>
<evidence type="ECO:0000256" key="3">
    <source>
        <dbReference type="ARBA" id="ARBA00023163"/>
    </source>
</evidence>
<dbReference type="PANTHER" id="PTHR33164">
    <property type="entry name" value="TRANSCRIPTIONAL REGULATOR, MARR FAMILY"/>
    <property type="match status" value="1"/>
</dbReference>
<evidence type="ECO:0000259" key="4">
    <source>
        <dbReference type="PROSITE" id="PS50995"/>
    </source>
</evidence>